<name>A0ABQ1H8H7_9SPHN</name>
<evidence type="ECO:0000313" key="5">
    <source>
        <dbReference type="EMBL" id="GGA61553.1"/>
    </source>
</evidence>
<keyword evidence="6" id="KW-1185">Reference proteome</keyword>
<comment type="similarity">
    <text evidence="1">Belongs to the 'GDXG' lipolytic enzyme family.</text>
</comment>
<dbReference type="Gene3D" id="3.40.50.1820">
    <property type="entry name" value="alpha/beta hydrolase"/>
    <property type="match status" value="1"/>
</dbReference>
<evidence type="ECO:0000313" key="6">
    <source>
        <dbReference type="Proteomes" id="UP000618591"/>
    </source>
</evidence>
<gene>
    <name evidence="5" type="ORF">GCM10011395_34880</name>
</gene>
<protein>
    <submittedName>
        <fullName evidence="5">Esterase</fullName>
    </submittedName>
</protein>
<keyword evidence="2" id="KW-0378">Hydrolase</keyword>
<dbReference type="EMBL" id="BMDW01000033">
    <property type="protein sequence ID" value="GGA61553.1"/>
    <property type="molecule type" value="Genomic_DNA"/>
</dbReference>
<proteinExistence type="inferred from homology"/>
<comment type="caution">
    <text evidence="5">The sequence shown here is derived from an EMBL/GenBank/DDBJ whole genome shotgun (WGS) entry which is preliminary data.</text>
</comment>
<dbReference type="InterPro" id="IPR029058">
    <property type="entry name" value="AB_hydrolase_fold"/>
</dbReference>
<evidence type="ECO:0000256" key="3">
    <source>
        <dbReference type="PROSITE-ProRule" id="PRU10038"/>
    </source>
</evidence>
<dbReference type="PANTHER" id="PTHR48081:SF8">
    <property type="entry name" value="ALPHA_BETA HYDROLASE FOLD-3 DOMAIN-CONTAINING PROTEIN-RELATED"/>
    <property type="match status" value="1"/>
</dbReference>
<evidence type="ECO:0000256" key="2">
    <source>
        <dbReference type="ARBA" id="ARBA00022801"/>
    </source>
</evidence>
<dbReference type="InterPro" id="IPR013094">
    <property type="entry name" value="AB_hydrolase_3"/>
</dbReference>
<dbReference type="PROSITE" id="PS01174">
    <property type="entry name" value="LIPASE_GDXG_SER"/>
    <property type="match status" value="1"/>
</dbReference>
<evidence type="ECO:0000256" key="1">
    <source>
        <dbReference type="ARBA" id="ARBA00010515"/>
    </source>
</evidence>
<reference evidence="6" key="1">
    <citation type="journal article" date="2019" name="Int. J. Syst. Evol. Microbiol.">
        <title>The Global Catalogue of Microorganisms (GCM) 10K type strain sequencing project: providing services to taxonomists for standard genome sequencing and annotation.</title>
        <authorList>
            <consortium name="The Broad Institute Genomics Platform"/>
            <consortium name="The Broad Institute Genome Sequencing Center for Infectious Disease"/>
            <person name="Wu L."/>
            <person name="Ma J."/>
        </authorList>
    </citation>
    <scope>NUCLEOTIDE SEQUENCE [LARGE SCALE GENOMIC DNA]</scope>
    <source>
        <strain evidence="6">CGMCC 1.10106</strain>
    </source>
</reference>
<feature type="active site" evidence="3">
    <location>
        <position position="110"/>
    </location>
</feature>
<organism evidence="5 6">
    <name type="scientific">Sphingomonas psychrolutea</name>
    <dbReference type="NCBI Taxonomy" id="1259676"/>
    <lineage>
        <taxon>Bacteria</taxon>
        <taxon>Pseudomonadati</taxon>
        <taxon>Pseudomonadota</taxon>
        <taxon>Alphaproteobacteria</taxon>
        <taxon>Sphingomonadales</taxon>
        <taxon>Sphingomonadaceae</taxon>
        <taxon>Sphingomonas</taxon>
    </lineage>
</organism>
<evidence type="ECO:0000259" key="4">
    <source>
        <dbReference type="Pfam" id="PF07859"/>
    </source>
</evidence>
<feature type="domain" description="Alpha/beta hydrolase fold-3" evidence="4">
    <location>
        <begin position="32"/>
        <end position="234"/>
    </location>
</feature>
<dbReference type="SUPFAM" id="SSF53474">
    <property type="entry name" value="alpha/beta-Hydrolases"/>
    <property type="match status" value="1"/>
</dbReference>
<dbReference type="InterPro" id="IPR050300">
    <property type="entry name" value="GDXG_lipolytic_enzyme"/>
</dbReference>
<dbReference type="Proteomes" id="UP000618591">
    <property type="component" value="Unassembled WGS sequence"/>
</dbReference>
<dbReference type="InterPro" id="IPR033140">
    <property type="entry name" value="Lipase_GDXG_put_SER_AS"/>
</dbReference>
<dbReference type="Pfam" id="PF07859">
    <property type="entry name" value="Abhydrolase_3"/>
    <property type="match status" value="1"/>
</dbReference>
<accession>A0ABQ1H8H7</accession>
<dbReference type="PANTHER" id="PTHR48081">
    <property type="entry name" value="AB HYDROLASE SUPERFAMILY PROTEIN C4A8.06C"/>
    <property type="match status" value="1"/>
</dbReference>
<sequence>MVASAVDHVVPGPSASIPVRLYRPTLDRTAAILFCHGGGFLLGNLETHDAMCRTLANASGRTVVAIDYRLAPEHPFPAALNDAQTVLEWLRREARTLDLDSGHIAVAGDSAGGHIALGLALHCRDVDTPLDHIGLIYPLLDPSGDSASMAEFAQGYMLTASFLEWAWEAYRGDGPTGAWFDLTHGDLHGLPATTIVTAQFDPLRDEGEALARRLAHASVDVASRRYPGMIHGFAGLPQLTPVADEAIEFISTRMSASPISATLTGSHLQGE</sequence>